<organism evidence="2 3">
    <name type="scientific">Marichromatium gracile</name>
    <name type="common">Chromatium gracile</name>
    <dbReference type="NCBI Taxonomy" id="1048"/>
    <lineage>
        <taxon>Bacteria</taxon>
        <taxon>Pseudomonadati</taxon>
        <taxon>Pseudomonadota</taxon>
        <taxon>Gammaproteobacteria</taxon>
        <taxon>Chromatiales</taxon>
        <taxon>Chromatiaceae</taxon>
        <taxon>Marichromatium</taxon>
    </lineage>
</organism>
<evidence type="ECO:0008006" key="4">
    <source>
        <dbReference type="Google" id="ProtNLM"/>
    </source>
</evidence>
<feature type="signal peptide" evidence="1">
    <location>
        <begin position="1"/>
        <end position="23"/>
    </location>
</feature>
<dbReference type="InterPro" id="IPR028974">
    <property type="entry name" value="TSP_type-3_rpt"/>
</dbReference>
<evidence type="ECO:0000313" key="2">
    <source>
        <dbReference type="EMBL" id="KXX66454.1"/>
    </source>
</evidence>
<feature type="chain" id="PRO_5045675035" description="VWA domain-containing protein" evidence="1">
    <location>
        <begin position="24"/>
        <end position="293"/>
    </location>
</feature>
<sequence length="293" mass="32207">MSVRSIIYAALAAMILTTGCSSSGPIRAKQVVTEDAYANAETRVRPLLENEPTISARALAARKERPVRVHSAVVLIDDGGTMREEAPPPFETRAALARALANRLKATLSHPGFDGRLTTRPIQLHVERLSDRDGWRPKLTDALTDVDARLTGTGGETALILLSRADRLDEDTVRLIERMQARRGHRLCVHLVTVGDASACFKLRRFDSCGSAVRDVDIATSETMAAHALRLFYGDPPDTDGDGIQDYRDRCPGTRPGTRINWEGCPFDQKALMHLLPDEIVREGRALPPPSRL</sequence>
<dbReference type="EMBL" id="LSYU01000001">
    <property type="protein sequence ID" value="KXX66454.1"/>
    <property type="molecule type" value="Genomic_DNA"/>
</dbReference>
<keyword evidence="1" id="KW-0732">Signal</keyword>
<gene>
    <name evidence="2" type="ORF">AY586_00615</name>
</gene>
<keyword evidence="3" id="KW-1185">Reference proteome</keyword>
<name>A0ABR5VLJ3_MARGR</name>
<accession>A0ABR5VLJ3</accession>
<dbReference type="PROSITE" id="PS51257">
    <property type="entry name" value="PROKAR_LIPOPROTEIN"/>
    <property type="match status" value="1"/>
</dbReference>
<comment type="caution">
    <text evidence="2">The sequence shown here is derived from an EMBL/GenBank/DDBJ whole genome shotgun (WGS) entry which is preliminary data.</text>
</comment>
<dbReference type="SUPFAM" id="SSF103647">
    <property type="entry name" value="TSP type-3 repeat"/>
    <property type="match status" value="1"/>
</dbReference>
<dbReference type="RefSeq" id="WP_062271409.1">
    <property type="nucleotide sequence ID" value="NZ_LSYU01000001.1"/>
</dbReference>
<evidence type="ECO:0000256" key="1">
    <source>
        <dbReference type="SAM" id="SignalP"/>
    </source>
</evidence>
<proteinExistence type="predicted"/>
<evidence type="ECO:0000313" key="3">
    <source>
        <dbReference type="Proteomes" id="UP000075766"/>
    </source>
</evidence>
<protein>
    <recommendedName>
        <fullName evidence="4">VWA domain-containing protein</fullName>
    </recommendedName>
</protein>
<dbReference type="Proteomes" id="UP000075766">
    <property type="component" value="Unassembled WGS sequence"/>
</dbReference>
<reference evidence="2 3" key="1">
    <citation type="submission" date="2016-02" db="EMBL/GenBank/DDBJ databases">
        <title>Genome sequence of Marichromatium gracile YL-28, a purple sulfur bacterium.</title>
        <authorList>
            <person name="Zhao C."/>
            <person name="Hong X."/>
            <person name="Chen S."/>
            <person name="Yang S."/>
        </authorList>
    </citation>
    <scope>NUCLEOTIDE SEQUENCE [LARGE SCALE GENOMIC DNA]</scope>
    <source>
        <strain evidence="2 3">YL28</strain>
    </source>
</reference>